<keyword evidence="4" id="KW-0560">Oxidoreductase</keyword>
<evidence type="ECO:0000256" key="4">
    <source>
        <dbReference type="ARBA" id="ARBA00023002"/>
    </source>
</evidence>
<dbReference type="InterPro" id="IPR045170">
    <property type="entry name" value="MTOX"/>
</dbReference>
<reference evidence="7" key="1">
    <citation type="submission" date="2015-07" db="EMBL/GenBank/DDBJ databases">
        <authorList>
            <person name="Urmite Genomes"/>
        </authorList>
    </citation>
    <scope>NUCLEOTIDE SEQUENCE [LARGE SCALE GENOMIC DNA]</scope>
    <source>
        <strain evidence="7">type strain: ATCC 49404</strain>
    </source>
</reference>
<dbReference type="PANTHER" id="PTHR10961:SF46">
    <property type="entry name" value="PEROXISOMAL SARCOSINE OXIDASE"/>
    <property type="match status" value="1"/>
</dbReference>
<evidence type="ECO:0000313" key="6">
    <source>
        <dbReference type="EMBL" id="CRZ15795.1"/>
    </source>
</evidence>
<evidence type="ECO:0000256" key="1">
    <source>
        <dbReference type="ARBA" id="ARBA00001974"/>
    </source>
</evidence>
<dbReference type="Proteomes" id="UP000199147">
    <property type="component" value="Unassembled WGS sequence"/>
</dbReference>
<protein>
    <submittedName>
        <fullName evidence="6">N-methyltryptophan oxidase</fullName>
    </submittedName>
</protein>
<evidence type="ECO:0000256" key="3">
    <source>
        <dbReference type="ARBA" id="ARBA00022827"/>
    </source>
</evidence>
<dbReference type="Gene3D" id="3.50.50.60">
    <property type="entry name" value="FAD/NAD(P)-binding domain"/>
    <property type="match status" value="1"/>
</dbReference>
<dbReference type="OrthoDB" id="9806452at2"/>
<evidence type="ECO:0000256" key="2">
    <source>
        <dbReference type="ARBA" id="ARBA00022630"/>
    </source>
</evidence>
<evidence type="ECO:0000313" key="7">
    <source>
        <dbReference type="Proteomes" id="UP000199147"/>
    </source>
</evidence>
<dbReference type="STRING" id="146018.BN2156_02658"/>
<dbReference type="SUPFAM" id="SSF54373">
    <property type="entry name" value="FAD-linked reductases, C-terminal domain"/>
    <property type="match status" value="1"/>
</dbReference>
<name>A0A0H5RNS2_9MYCO</name>
<dbReference type="InterPro" id="IPR036188">
    <property type="entry name" value="FAD/NAD-bd_sf"/>
</dbReference>
<comment type="cofactor">
    <cofactor evidence="1">
        <name>FAD</name>
        <dbReference type="ChEBI" id="CHEBI:57692"/>
    </cofactor>
</comment>
<dbReference type="Gene3D" id="3.30.9.10">
    <property type="entry name" value="D-Amino Acid Oxidase, subunit A, domain 2"/>
    <property type="match status" value="1"/>
</dbReference>
<dbReference type="SUPFAM" id="SSF51905">
    <property type="entry name" value="FAD/NAD(P)-binding domain"/>
    <property type="match status" value="1"/>
</dbReference>
<dbReference type="GO" id="GO:0008115">
    <property type="term" value="F:sarcosine oxidase activity"/>
    <property type="evidence" value="ECO:0007669"/>
    <property type="project" value="TreeGrafter"/>
</dbReference>
<gene>
    <name evidence="6" type="primary">solA</name>
    <name evidence="6" type="ORF">BN2156_02658</name>
</gene>
<dbReference type="InterPro" id="IPR006076">
    <property type="entry name" value="FAD-dep_OxRdtase"/>
</dbReference>
<dbReference type="GO" id="GO:0050660">
    <property type="term" value="F:flavin adenine dinucleotide binding"/>
    <property type="evidence" value="ECO:0007669"/>
    <property type="project" value="InterPro"/>
</dbReference>
<evidence type="ECO:0000259" key="5">
    <source>
        <dbReference type="Pfam" id="PF01266"/>
    </source>
</evidence>
<sequence>MTMTCVVVGAGAWGLPTAAELVRRGHRVTLVDRYGPLNGLSSSAGTTRLWRLADPDPLRVRVAQRGVDAMHRLAERAGTPVFLTQGLLWRDDVSLPAVASTLDGLGVGYTNVVPEDVGRFFPGLRGDGRGALWQPAAGVVLAEESLKAQLRIFQSCPGATVLEREVARIEQAANGVRVVLADDETIDADAVVLAAGPGAGPLLSSLGIDLPLHPYLEQVVYFGDPANPGATDGFPCLFDGPATDRPGIYAMPSPGAGYKIGLDAPLRDYRTGDVDRTPDDRRTAVLRERVRTDLPAIVPSVLNAQVCSWTDSPDGSFVIDRLDGGIVIACGDSGEGFKYSALMGEVLADLAEGRTPDADVATWSLARFADGLPVRTGPNVLGRH</sequence>
<proteinExistence type="predicted"/>
<accession>A0A0H5RNS2</accession>
<dbReference type="Pfam" id="PF01266">
    <property type="entry name" value="DAO"/>
    <property type="match status" value="1"/>
</dbReference>
<dbReference type="AlphaFoldDB" id="A0A0H5RNS2"/>
<dbReference type="PANTHER" id="PTHR10961">
    <property type="entry name" value="PEROXISOMAL SARCOSINE OXIDASE"/>
    <property type="match status" value="1"/>
</dbReference>
<organism evidence="6 7">
    <name type="scientific">Mycolicibacterium neworleansense</name>
    <dbReference type="NCBI Taxonomy" id="146018"/>
    <lineage>
        <taxon>Bacteria</taxon>
        <taxon>Bacillati</taxon>
        <taxon>Actinomycetota</taxon>
        <taxon>Actinomycetes</taxon>
        <taxon>Mycobacteriales</taxon>
        <taxon>Mycobacteriaceae</taxon>
        <taxon>Mycolicibacterium</taxon>
    </lineage>
</organism>
<feature type="domain" description="FAD dependent oxidoreductase" evidence="5">
    <location>
        <begin position="6"/>
        <end position="350"/>
    </location>
</feature>
<keyword evidence="3" id="KW-0274">FAD</keyword>
<keyword evidence="7" id="KW-1185">Reference proteome</keyword>
<keyword evidence="2" id="KW-0285">Flavoprotein</keyword>
<dbReference type="EMBL" id="CWKH01000001">
    <property type="protein sequence ID" value="CRZ15795.1"/>
    <property type="molecule type" value="Genomic_DNA"/>
</dbReference>